<feature type="chain" id="PRO_5042191961" description="HotDog ACOT-type domain-containing protein" evidence="5">
    <location>
        <begin position="22"/>
        <end position="406"/>
    </location>
</feature>
<keyword evidence="3" id="KW-0378">Hydrolase</keyword>
<feature type="signal peptide" evidence="5">
    <location>
        <begin position="1"/>
        <end position="21"/>
    </location>
</feature>
<dbReference type="GO" id="GO:0047617">
    <property type="term" value="F:fatty acyl-CoA hydrolase activity"/>
    <property type="evidence" value="ECO:0007669"/>
    <property type="project" value="TreeGrafter"/>
</dbReference>
<organism evidence="7 8">
    <name type="scientific">Chlorella ohadii</name>
    <dbReference type="NCBI Taxonomy" id="2649997"/>
    <lineage>
        <taxon>Eukaryota</taxon>
        <taxon>Viridiplantae</taxon>
        <taxon>Chlorophyta</taxon>
        <taxon>core chlorophytes</taxon>
        <taxon>Trebouxiophyceae</taxon>
        <taxon>Chlorellales</taxon>
        <taxon>Chlorellaceae</taxon>
        <taxon>Chlorella clade</taxon>
        <taxon>Chlorella</taxon>
    </lineage>
</organism>
<keyword evidence="4" id="KW-0809">Transit peptide</keyword>
<feature type="domain" description="HotDog ACOT-type" evidence="6">
    <location>
        <begin position="303"/>
        <end position="406"/>
    </location>
</feature>
<dbReference type="PANTHER" id="PTHR12655">
    <property type="entry name" value="ACYL-COA THIOESTERASE"/>
    <property type="match status" value="1"/>
</dbReference>
<dbReference type="InterPro" id="IPR006683">
    <property type="entry name" value="Thioestr_dom"/>
</dbReference>
<dbReference type="InterPro" id="IPR029069">
    <property type="entry name" value="HotDog_dom_sf"/>
</dbReference>
<comment type="similarity">
    <text evidence="1">Belongs to the acyl coenzyme A hydrolase family.</text>
</comment>
<evidence type="ECO:0000256" key="4">
    <source>
        <dbReference type="ARBA" id="ARBA00022946"/>
    </source>
</evidence>
<dbReference type="GO" id="GO:0006637">
    <property type="term" value="P:acyl-CoA metabolic process"/>
    <property type="evidence" value="ECO:0007669"/>
    <property type="project" value="TreeGrafter"/>
</dbReference>
<evidence type="ECO:0000256" key="2">
    <source>
        <dbReference type="ARBA" id="ARBA00022737"/>
    </source>
</evidence>
<reference evidence="7" key="1">
    <citation type="submission" date="2020-11" db="EMBL/GenBank/DDBJ databases">
        <title>Chlorella ohadii genome sequencing and assembly.</title>
        <authorList>
            <person name="Murik O."/>
            <person name="Treves H."/>
            <person name="Kedem I."/>
            <person name="Shotland Y."/>
            <person name="Kaplan A."/>
        </authorList>
    </citation>
    <scope>NUCLEOTIDE SEQUENCE</scope>
    <source>
        <strain evidence="7">1</strain>
    </source>
</reference>
<keyword evidence="5" id="KW-0732">Signal</keyword>
<dbReference type="EMBL" id="JADXDR010000179">
    <property type="protein sequence ID" value="KAI7836665.1"/>
    <property type="molecule type" value="Genomic_DNA"/>
</dbReference>
<dbReference type="PANTHER" id="PTHR12655:SF0">
    <property type="entry name" value="ACYL-COENZYME A THIOESTERASE 9, MITOCHONDRIAL"/>
    <property type="match status" value="1"/>
</dbReference>
<sequence length="406" mass="44242">MLASRRALGSALSLLPAHLEALTAAAAAAAAATGAAAPSAAARYVHTTSPCTGEFSHVVDEHGILVGSQTPVTKHLWKQRYTWTEERLQQAAPRDPTAAAEAKPPNRLSVKYPFTSDPVVKEHYRNPWGEARIGRILEDLDSLAGFVAFDHCDDGDPSTRPPLLVTATVEKIELRGKRINLDQDMELSGRVVWTGTSSMDLAIELEQAGQQQLSALFTFVAREPLTGAPCRIPSVLPQTPEDQALFAERQAVNAARKAARKAGGGKLHPVSPDGEQWARELLAAAKTKRDLPALADAHSVFMDDTLLSNTFTCQPEERNMHGRIFGGFLMRRAFELAHSTAYLFAGCRPLTVEVDGITFRRPVNVGDLIRFNAWVLRSWPSQLTPGKGVVHVQVEASVTQPEKLQR</sequence>
<dbReference type="Proteomes" id="UP001205105">
    <property type="component" value="Unassembled WGS sequence"/>
</dbReference>
<dbReference type="Pfam" id="PF03061">
    <property type="entry name" value="4HBT"/>
    <property type="match status" value="1"/>
</dbReference>
<proteinExistence type="inferred from homology"/>
<dbReference type="Gene3D" id="3.10.129.10">
    <property type="entry name" value="Hotdog Thioesterase"/>
    <property type="match status" value="2"/>
</dbReference>
<keyword evidence="8" id="KW-1185">Reference proteome</keyword>
<evidence type="ECO:0000259" key="6">
    <source>
        <dbReference type="PROSITE" id="PS51770"/>
    </source>
</evidence>
<comment type="caution">
    <text evidence="7">The sequence shown here is derived from an EMBL/GenBank/DDBJ whole genome shotgun (WGS) entry which is preliminary data.</text>
</comment>
<evidence type="ECO:0000256" key="3">
    <source>
        <dbReference type="ARBA" id="ARBA00022801"/>
    </source>
</evidence>
<evidence type="ECO:0000313" key="8">
    <source>
        <dbReference type="Proteomes" id="UP001205105"/>
    </source>
</evidence>
<dbReference type="CDD" id="cd03442">
    <property type="entry name" value="BFIT_BACH"/>
    <property type="match status" value="2"/>
</dbReference>
<evidence type="ECO:0000313" key="7">
    <source>
        <dbReference type="EMBL" id="KAI7836665.1"/>
    </source>
</evidence>
<gene>
    <name evidence="7" type="ORF">COHA_009441</name>
</gene>
<protein>
    <recommendedName>
        <fullName evidence="6">HotDog ACOT-type domain-containing protein</fullName>
    </recommendedName>
</protein>
<accession>A0AAD5DEP5</accession>
<dbReference type="InterPro" id="IPR033120">
    <property type="entry name" value="HOTDOG_ACOT"/>
</dbReference>
<name>A0AAD5DEP5_9CHLO</name>
<dbReference type="SUPFAM" id="SSF54637">
    <property type="entry name" value="Thioesterase/thiol ester dehydrase-isomerase"/>
    <property type="match status" value="2"/>
</dbReference>
<dbReference type="AlphaFoldDB" id="A0AAD5DEP5"/>
<dbReference type="PROSITE" id="PS51770">
    <property type="entry name" value="HOTDOG_ACOT"/>
    <property type="match status" value="2"/>
</dbReference>
<evidence type="ECO:0000256" key="1">
    <source>
        <dbReference type="ARBA" id="ARBA00010458"/>
    </source>
</evidence>
<keyword evidence="2" id="KW-0677">Repeat</keyword>
<feature type="domain" description="HotDog ACOT-type" evidence="6">
    <location>
        <begin position="110"/>
        <end position="225"/>
    </location>
</feature>
<evidence type="ECO:0000256" key="5">
    <source>
        <dbReference type="SAM" id="SignalP"/>
    </source>
</evidence>